<dbReference type="InterPro" id="IPR025966">
    <property type="entry name" value="OppC_N"/>
</dbReference>
<keyword evidence="3" id="KW-1003">Cell membrane</keyword>
<evidence type="ECO:0000256" key="2">
    <source>
        <dbReference type="ARBA" id="ARBA00022448"/>
    </source>
</evidence>
<feature type="transmembrane region" description="Helical" evidence="7">
    <location>
        <begin position="219"/>
        <end position="238"/>
    </location>
</feature>
<keyword evidence="2 7" id="KW-0813">Transport</keyword>
<dbReference type="InterPro" id="IPR050366">
    <property type="entry name" value="BP-dependent_transpt_permease"/>
</dbReference>
<dbReference type="CDD" id="cd06261">
    <property type="entry name" value="TM_PBP2"/>
    <property type="match status" value="1"/>
</dbReference>
<evidence type="ECO:0000256" key="4">
    <source>
        <dbReference type="ARBA" id="ARBA00022692"/>
    </source>
</evidence>
<dbReference type="Pfam" id="PF12911">
    <property type="entry name" value="OppC_N"/>
    <property type="match status" value="1"/>
</dbReference>
<keyword evidence="5 7" id="KW-1133">Transmembrane helix</keyword>
<dbReference type="AlphaFoldDB" id="A0A3S4VC23"/>
<evidence type="ECO:0000256" key="1">
    <source>
        <dbReference type="ARBA" id="ARBA00004651"/>
    </source>
</evidence>
<dbReference type="InterPro" id="IPR000515">
    <property type="entry name" value="MetI-like"/>
</dbReference>
<dbReference type="Proteomes" id="UP000268658">
    <property type="component" value="Chromosome"/>
</dbReference>
<comment type="subcellular location">
    <subcellularLocation>
        <location evidence="1 7">Cell membrane</location>
        <topology evidence="1 7">Multi-pass membrane protein</topology>
    </subcellularLocation>
</comment>
<feature type="transmembrane region" description="Helical" evidence="7">
    <location>
        <begin position="325"/>
        <end position="345"/>
    </location>
</feature>
<evidence type="ECO:0000256" key="7">
    <source>
        <dbReference type="RuleBase" id="RU363032"/>
    </source>
</evidence>
<keyword evidence="6 7" id="KW-0472">Membrane</keyword>
<comment type="similarity">
    <text evidence="7">Belongs to the binding-protein-dependent transport system permease family.</text>
</comment>
<dbReference type="RefSeq" id="WP_126414762.1">
    <property type="nucleotide sequence ID" value="NZ_JASPER010000072.1"/>
</dbReference>
<dbReference type="PANTHER" id="PTHR43386:SF1">
    <property type="entry name" value="D,D-DIPEPTIDE TRANSPORT SYSTEM PERMEASE PROTEIN DDPC-RELATED"/>
    <property type="match status" value="1"/>
</dbReference>
<organism evidence="9 10">
    <name type="scientific">Actinomyces viscosus</name>
    <dbReference type="NCBI Taxonomy" id="1656"/>
    <lineage>
        <taxon>Bacteria</taxon>
        <taxon>Bacillati</taxon>
        <taxon>Actinomycetota</taxon>
        <taxon>Actinomycetes</taxon>
        <taxon>Actinomycetales</taxon>
        <taxon>Actinomycetaceae</taxon>
        <taxon>Actinomyces</taxon>
    </lineage>
</organism>
<gene>
    <name evidence="9" type="primary">gsiD_4</name>
    <name evidence="9" type="ORF">NCTC10951_02419</name>
</gene>
<dbReference type="InterPro" id="IPR035906">
    <property type="entry name" value="MetI-like_sf"/>
</dbReference>
<evidence type="ECO:0000256" key="8">
    <source>
        <dbReference type="SAM" id="MobiDB-lite"/>
    </source>
</evidence>
<evidence type="ECO:0000256" key="6">
    <source>
        <dbReference type="ARBA" id="ARBA00023136"/>
    </source>
</evidence>
<dbReference type="PANTHER" id="PTHR43386">
    <property type="entry name" value="OLIGOPEPTIDE TRANSPORT SYSTEM PERMEASE PROTEIN APPC"/>
    <property type="match status" value="1"/>
</dbReference>
<evidence type="ECO:0000313" key="9">
    <source>
        <dbReference type="EMBL" id="VEI17875.1"/>
    </source>
</evidence>
<dbReference type="Gene3D" id="1.10.3720.10">
    <property type="entry name" value="MetI-like"/>
    <property type="match status" value="1"/>
</dbReference>
<name>A0A3S4VC23_ACTVI</name>
<dbReference type="EMBL" id="LR134477">
    <property type="protein sequence ID" value="VEI17875.1"/>
    <property type="molecule type" value="Genomic_DNA"/>
</dbReference>
<evidence type="ECO:0000313" key="10">
    <source>
        <dbReference type="Proteomes" id="UP000268658"/>
    </source>
</evidence>
<feature type="region of interest" description="Disordered" evidence="8">
    <location>
        <begin position="1"/>
        <end position="34"/>
    </location>
</feature>
<sequence>MHSSTPDAPVSDAATTSPADSASSADSTDSADVASTVDATGAADPTDLADAPAPVADRAFHERPGGSRQVWRRLAADRWALAGGTVIIATTLVALLAPWITRALGVDPYTYHLDLLTPSGVPAGPLGGVSTAHPFGVEPQTGRDLFAVVVEGTRTSFSIGMGATVLSMAIAIALGLSAGYLGGWWDAIVSRLTDITLGFPHLVFMIAVSAIIPATTPRVPVMILIIGILGWPSTARVLRSRTMAVRQRTFVGASRAMGAGGLHIMTTQVLPNLVATIIVLTTISIPGKITAEAALSFLGVGVPPPTPSWGRSIGSAITWVATDPWYLVFPGTALFLVTLAFNLFGDGLRDALDPRTGERR</sequence>
<evidence type="ECO:0000256" key="5">
    <source>
        <dbReference type="ARBA" id="ARBA00022989"/>
    </source>
</evidence>
<dbReference type="PROSITE" id="PS50928">
    <property type="entry name" value="ABC_TM1"/>
    <property type="match status" value="1"/>
</dbReference>
<feature type="transmembrane region" description="Helical" evidence="7">
    <location>
        <begin position="195"/>
        <end position="213"/>
    </location>
</feature>
<keyword evidence="4 7" id="KW-0812">Transmembrane</keyword>
<dbReference type="GO" id="GO:0055085">
    <property type="term" value="P:transmembrane transport"/>
    <property type="evidence" value="ECO:0007669"/>
    <property type="project" value="InterPro"/>
</dbReference>
<dbReference type="SUPFAM" id="SSF161098">
    <property type="entry name" value="MetI-like"/>
    <property type="match status" value="1"/>
</dbReference>
<accession>A0A3S4VC23</accession>
<dbReference type="Pfam" id="PF00528">
    <property type="entry name" value="BPD_transp_1"/>
    <property type="match status" value="1"/>
</dbReference>
<protein>
    <submittedName>
        <fullName evidence="9">Glutathione transport system permease protein gsiD</fullName>
    </submittedName>
</protein>
<proteinExistence type="inferred from homology"/>
<reference evidence="9 10" key="1">
    <citation type="submission" date="2018-12" db="EMBL/GenBank/DDBJ databases">
        <authorList>
            <consortium name="Pathogen Informatics"/>
        </authorList>
    </citation>
    <scope>NUCLEOTIDE SEQUENCE [LARGE SCALE GENOMIC DNA]</scope>
    <source>
        <strain evidence="9 10">NCTC10951</strain>
    </source>
</reference>
<feature type="transmembrane region" description="Helical" evidence="7">
    <location>
        <begin position="159"/>
        <end position="183"/>
    </location>
</feature>
<dbReference type="OrthoDB" id="9812701at2"/>
<evidence type="ECO:0000256" key="3">
    <source>
        <dbReference type="ARBA" id="ARBA00022475"/>
    </source>
</evidence>
<dbReference type="GO" id="GO:0005886">
    <property type="term" value="C:plasma membrane"/>
    <property type="evidence" value="ECO:0007669"/>
    <property type="project" value="UniProtKB-SubCell"/>
</dbReference>
<feature type="transmembrane region" description="Helical" evidence="7">
    <location>
        <begin position="79"/>
        <end position="100"/>
    </location>
</feature>
<dbReference type="KEGG" id="avc:NCTC10951_02419"/>
<feature type="transmembrane region" description="Helical" evidence="7">
    <location>
        <begin position="259"/>
        <end position="285"/>
    </location>
</feature>
<feature type="compositionally biased region" description="Low complexity" evidence="8">
    <location>
        <begin position="10"/>
        <end position="34"/>
    </location>
</feature>